<reference evidence="3 4" key="1">
    <citation type="submission" date="2022-03" db="EMBL/GenBank/DDBJ databases">
        <title>Agromyces sp. isolated from the gut of P. brevitarsis seulensis larvae.</title>
        <authorList>
            <person name="Won M."/>
            <person name="Kwon S.-W."/>
        </authorList>
    </citation>
    <scope>NUCLEOTIDE SEQUENCE [LARGE SCALE GENOMIC DNA]</scope>
    <source>
        <strain evidence="3 4">KACC 16215</strain>
    </source>
</reference>
<feature type="transmembrane region" description="Helical" evidence="1">
    <location>
        <begin position="12"/>
        <end position="34"/>
    </location>
</feature>
<dbReference type="RefSeq" id="WP_243570444.1">
    <property type="nucleotide sequence ID" value="NZ_BAAARD010000001.1"/>
</dbReference>
<organism evidence="3 4">
    <name type="scientific">Agromyces soli</name>
    <dbReference type="NCBI Taxonomy" id="659012"/>
    <lineage>
        <taxon>Bacteria</taxon>
        <taxon>Bacillati</taxon>
        <taxon>Actinomycetota</taxon>
        <taxon>Actinomycetes</taxon>
        <taxon>Micrococcales</taxon>
        <taxon>Microbacteriaceae</taxon>
        <taxon>Agromyces</taxon>
    </lineage>
</organism>
<evidence type="ECO:0000259" key="2">
    <source>
        <dbReference type="Pfam" id="PF04892"/>
    </source>
</evidence>
<evidence type="ECO:0000313" key="3">
    <source>
        <dbReference type="EMBL" id="UOE27614.1"/>
    </source>
</evidence>
<name>A0ABY4AXQ8_9MICO</name>
<dbReference type="Pfam" id="PF04892">
    <property type="entry name" value="VanZ"/>
    <property type="match status" value="1"/>
</dbReference>
<dbReference type="Proteomes" id="UP000831304">
    <property type="component" value="Chromosome"/>
</dbReference>
<dbReference type="InterPro" id="IPR053150">
    <property type="entry name" value="Teicoplanin_resist-assoc"/>
</dbReference>
<keyword evidence="1" id="KW-0472">Membrane</keyword>
<dbReference type="InterPro" id="IPR006976">
    <property type="entry name" value="VanZ-like"/>
</dbReference>
<keyword evidence="1" id="KW-1133">Transmembrane helix</keyword>
<feature type="domain" description="VanZ-like" evidence="2">
    <location>
        <begin position="22"/>
        <end position="137"/>
    </location>
</feature>
<dbReference type="PANTHER" id="PTHR36834">
    <property type="entry name" value="MEMBRANE PROTEIN-RELATED"/>
    <property type="match status" value="1"/>
</dbReference>
<proteinExistence type="predicted"/>
<dbReference type="EMBL" id="CP094533">
    <property type="protein sequence ID" value="UOE27614.1"/>
    <property type="molecule type" value="Genomic_DNA"/>
</dbReference>
<evidence type="ECO:0000256" key="1">
    <source>
        <dbReference type="SAM" id="Phobius"/>
    </source>
</evidence>
<protein>
    <submittedName>
        <fullName evidence="3">VanZ family protein</fullName>
    </submittedName>
</protein>
<dbReference type="PANTHER" id="PTHR36834:SF1">
    <property type="entry name" value="INTEGRAL MEMBRANE PROTEIN"/>
    <property type="match status" value="1"/>
</dbReference>
<evidence type="ECO:0000313" key="4">
    <source>
        <dbReference type="Proteomes" id="UP000831304"/>
    </source>
</evidence>
<keyword evidence="4" id="KW-1185">Reference proteome</keyword>
<keyword evidence="1" id="KW-0812">Transmembrane</keyword>
<sequence length="152" mass="16073">MTTTTRPAAGRRGGASVLGVLFGVYLVLLVWLVLWKLQLPWEAVPVQRSLKLVPFVAAEGYGANAAREVAGNVAVFVPFGLGLARLRPRFGWWRIAAAAAGLSAGLELAQFALAVGHTDLTDVLTNTAGALLGTVLAGRRRRNPLVESARST</sequence>
<accession>A0ABY4AXQ8</accession>
<gene>
    <name evidence="3" type="ORF">MTP13_07505</name>
</gene>